<dbReference type="OrthoDB" id="5871328at2759"/>
<dbReference type="InterPro" id="IPR052997">
    <property type="entry name" value="RRT15-like"/>
</dbReference>
<dbReference type="AlphaFoldDB" id="A0A0R3Q2N1"/>
<dbReference type="WBParaSite" id="ACOC_0001332901-mRNA-1">
    <property type="protein sequence ID" value="ACOC_0001332901-mRNA-1"/>
    <property type="gene ID" value="ACOC_0001332901"/>
</dbReference>
<dbReference type="STRING" id="334426.A0A0R3Q2N1"/>
<gene>
    <name evidence="1" type="ORF">ACOC_LOCUS13330</name>
</gene>
<evidence type="ECO:0000313" key="3">
    <source>
        <dbReference type="WBParaSite" id="ACOC_0001332901-mRNA-1"/>
    </source>
</evidence>
<accession>A0A0R3Q2N1</accession>
<evidence type="ECO:0000313" key="1">
    <source>
        <dbReference type="EMBL" id="VDM64915.1"/>
    </source>
</evidence>
<name>A0A0R3Q2N1_ANGCS</name>
<evidence type="ECO:0000313" key="2">
    <source>
        <dbReference type="Proteomes" id="UP000267027"/>
    </source>
</evidence>
<dbReference type="Proteomes" id="UP000267027">
    <property type="component" value="Unassembled WGS sequence"/>
</dbReference>
<dbReference type="PANTHER" id="PTHR33047">
    <property type="entry name" value="PROTEIN TAR1"/>
    <property type="match status" value="1"/>
</dbReference>
<keyword evidence="2" id="KW-1185">Reference proteome</keyword>
<dbReference type="EMBL" id="UYYA01005837">
    <property type="protein sequence ID" value="VDM64915.1"/>
    <property type="molecule type" value="Genomic_DNA"/>
</dbReference>
<reference evidence="1 2" key="2">
    <citation type="submission" date="2018-11" db="EMBL/GenBank/DDBJ databases">
        <authorList>
            <consortium name="Pathogen Informatics"/>
        </authorList>
    </citation>
    <scope>NUCLEOTIDE SEQUENCE [LARGE SCALE GENOMIC DNA]</scope>
    <source>
        <strain evidence="1 2">Costa Rica</strain>
    </source>
</reference>
<sequence>MIGRADIEGSKSNVAMDAWLPQASYPCGNFSDTSYQKLSGLKGSIGHAFAVYTRTESQDQASFYPFALREVSVLSELALGHLRYSLTDVPPQSNSPPDNVFGESQHWAEIRDSKRPQGPSVSSVLIRQSDSPSPYQFQILSPKAKHTPVNVHKLVISLVQRQRASNTHICRPRTKTAQASINRPTDPVTGANPFPEVTDLICRLPLPTLFYRLEAVHLGDLMRISDRPENTRHHRNRDALRKQRPYLRLNRFQGVRSLTREENSSSISERCNQVRMRYRASDSYESQSLCLRSTDPHSTTVHVEPFSTSSFAPIPKSIDRFARQNRYGLPSEFPLTSSCSGIVHHLSGRNLYALPLPICMQTRQGHGVTSRQIYIYTDVSHVSRLTVPSLSFRFKVFHLFTRVQITLLGPCFKTGRRGG</sequence>
<reference evidence="3" key="1">
    <citation type="submission" date="2017-02" db="UniProtKB">
        <authorList>
            <consortium name="WormBaseParasite"/>
        </authorList>
    </citation>
    <scope>IDENTIFICATION</scope>
</reference>
<protein>
    <submittedName>
        <fullName evidence="3">Regulator of rDNA transcription protein 15</fullName>
    </submittedName>
</protein>
<proteinExistence type="predicted"/>
<dbReference type="PANTHER" id="PTHR33047:SF8">
    <property type="entry name" value="REGULATOR OF RDNA TRANSCRIPTION PROTEIN 15"/>
    <property type="match status" value="1"/>
</dbReference>
<organism evidence="3">
    <name type="scientific">Angiostrongylus costaricensis</name>
    <name type="common">Nematode worm</name>
    <dbReference type="NCBI Taxonomy" id="334426"/>
    <lineage>
        <taxon>Eukaryota</taxon>
        <taxon>Metazoa</taxon>
        <taxon>Ecdysozoa</taxon>
        <taxon>Nematoda</taxon>
        <taxon>Chromadorea</taxon>
        <taxon>Rhabditida</taxon>
        <taxon>Rhabditina</taxon>
        <taxon>Rhabditomorpha</taxon>
        <taxon>Strongyloidea</taxon>
        <taxon>Metastrongylidae</taxon>
        <taxon>Angiostrongylus</taxon>
    </lineage>
</organism>